<dbReference type="SMART" id="SM00347">
    <property type="entry name" value="HTH_MARR"/>
    <property type="match status" value="1"/>
</dbReference>
<proteinExistence type="predicted"/>
<dbReference type="InterPro" id="IPR000835">
    <property type="entry name" value="HTH_MarR-typ"/>
</dbReference>
<keyword evidence="3" id="KW-1185">Reference proteome</keyword>
<reference evidence="3" key="1">
    <citation type="submission" date="2019-12" db="EMBL/GenBank/DDBJ databases">
        <title>Complete genome of Terracaulis silvestris 0127_4.</title>
        <authorList>
            <person name="Vieira S."/>
            <person name="Riedel T."/>
            <person name="Sproer C."/>
            <person name="Pascual J."/>
            <person name="Boedeker C."/>
            <person name="Overmann J."/>
        </authorList>
    </citation>
    <scope>NUCLEOTIDE SEQUENCE [LARGE SCALE GENOMIC DNA]</scope>
    <source>
        <strain evidence="3">0127_4</strain>
    </source>
</reference>
<dbReference type="InterPro" id="IPR039422">
    <property type="entry name" value="MarR/SlyA-like"/>
</dbReference>
<dbReference type="GO" id="GO:0006950">
    <property type="term" value="P:response to stress"/>
    <property type="evidence" value="ECO:0007669"/>
    <property type="project" value="TreeGrafter"/>
</dbReference>
<dbReference type="PANTHER" id="PTHR33164">
    <property type="entry name" value="TRANSCRIPTIONAL REGULATOR, MARR FAMILY"/>
    <property type="match status" value="1"/>
</dbReference>
<accession>A0A6I6MP27</accession>
<dbReference type="Proteomes" id="UP000431269">
    <property type="component" value="Chromosome"/>
</dbReference>
<evidence type="ECO:0000259" key="1">
    <source>
        <dbReference type="PROSITE" id="PS50995"/>
    </source>
</evidence>
<dbReference type="Gene3D" id="1.10.10.10">
    <property type="entry name" value="Winged helix-like DNA-binding domain superfamily/Winged helix DNA-binding domain"/>
    <property type="match status" value="1"/>
</dbReference>
<dbReference type="SUPFAM" id="SSF46785">
    <property type="entry name" value="Winged helix' DNA-binding domain"/>
    <property type="match status" value="1"/>
</dbReference>
<dbReference type="InterPro" id="IPR036390">
    <property type="entry name" value="WH_DNA-bd_sf"/>
</dbReference>
<feature type="domain" description="HTH marR-type" evidence="1">
    <location>
        <begin position="1"/>
        <end position="143"/>
    </location>
</feature>
<evidence type="ECO:0000313" key="2">
    <source>
        <dbReference type="EMBL" id="QGZ94537.1"/>
    </source>
</evidence>
<dbReference type="Pfam" id="PF12802">
    <property type="entry name" value="MarR_2"/>
    <property type="match status" value="1"/>
</dbReference>
<organism evidence="2 3">
    <name type="scientific">Terricaulis silvestris</name>
    <dbReference type="NCBI Taxonomy" id="2686094"/>
    <lineage>
        <taxon>Bacteria</taxon>
        <taxon>Pseudomonadati</taxon>
        <taxon>Pseudomonadota</taxon>
        <taxon>Alphaproteobacteria</taxon>
        <taxon>Caulobacterales</taxon>
        <taxon>Caulobacteraceae</taxon>
        <taxon>Terricaulis</taxon>
    </lineage>
</organism>
<dbReference type="PROSITE" id="PS50995">
    <property type="entry name" value="HTH_MARR_2"/>
    <property type="match status" value="1"/>
</dbReference>
<evidence type="ECO:0000313" key="3">
    <source>
        <dbReference type="Proteomes" id="UP000431269"/>
    </source>
</evidence>
<name>A0A6I6MP27_9CAUL</name>
<sequence length="150" mass="16261">MKHVDAMRTAFQALSEIAIIGQLADAALRQTLPAELSVAGFGVLNHFARLGIEGESPTKLARAFQVTKGGMTYTLQQLEGLKYVKIEADPADARAKIVRLTNAGVRAREDAIRRVDRGMRALIDALGADAFADAMPFLVKLRQVLDAARD</sequence>
<protein>
    <recommendedName>
        <fullName evidence="1">HTH marR-type domain-containing protein</fullName>
    </recommendedName>
</protein>
<dbReference type="RefSeq" id="WP_158765470.1">
    <property type="nucleotide sequence ID" value="NZ_CP047045.1"/>
</dbReference>
<gene>
    <name evidence="2" type="ORF">DSM104635_01356</name>
</gene>
<dbReference type="EMBL" id="CP047045">
    <property type="protein sequence ID" value="QGZ94537.1"/>
    <property type="molecule type" value="Genomic_DNA"/>
</dbReference>
<dbReference type="KEGG" id="tsv:DSM104635_01356"/>
<dbReference type="AlphaFoldDB" id="A0A6I6MP27"/>
<dbReference type="PANTHER" id="PTHR33164:SF43">
    <property type="entry name" value="HTH-TYPE TRANSCRIPTIONAL REPRESSOR YETL"/>
    <property type="match status" value="1"/>
</dbReference>
<dbReference type="GO" id="GO:0003700">
    <property type="term" value="F:DNA-binding transcription factor activity"/>
    <property type="evidence" value="ECO:0007669"/>
    <property type="project" value="InterPro"/>
</dbReference>
<dbReference type="InterPro" id="IPR036388">
    <property type="entry name" value="WH-like_DNA-bd_sf"/>
</dbReference>